<evidence type="ECO:0000256" key="2">
    <source>
        <dbReference type="ARBA" id="ARBA00006742"/>
    </source>
</evidence>
<reference evidence="11" key="1">
    <citation type="journal article" date="2022" name="Int. J. Syst. Evol. Microbiol.">
        <title>Apilactobacillus apisilvae sp. nov., Nicolia spurrieriana gen. nov. sp. nov., Bombilactobacillus folatiphilus sp. nov. and Bombilactobacillus thymidiniphilus sp. nov., four new lactic acid bacterial isolates from stingless bees Tetragonula carbonaria and Austroplebeia australis.</title>
        <authorList>
            <person name="Oliphant S.A."/>
            <person name="Watson-Haigh N.S."/>
            <person name="Sumby K.M."/>
            <person name="Gardner J."/>
            <person name="Groom S."/>
            <person name="Jiranek V."/>
        </authorList>
    </citation>
    <scope>NUCLEOTIDE SEQUENCE</scope>
    <source>
        <strain evidence="11">SG4_D2</strain>
    </source>
</reference>
<keyword evidence="6" id="KW-0653">Protein transport</keyword>
<sequence length="126" mass="14062">MMILVFFVIMIVLMYFTMWRPQKKQQEQRQKMLSELKVGDPIVTIGGLHGVIDTINDEDKTMVLDCDGIYLTFSRSAIRAANPKTVAPVASTKPTTEKSQSDVTSEAKASEVEKDQTSDTETSQSN</sequence>
<dbReference type="InterPro" id="IPR003849">
    <property type="entry name" value="Preprotein_translocase_YajC"/>
</dbReference>
<accession>A0ABY4PB02</accession>
<evidence type="ECO:0000256" key="5">
    <source>
        <dbReference type="ARBA" id="ARBA00022692"/>
    </source>
</evidence>
<proteinExistence type="inferred from homology"/>
<feature type="compositionally biased region" description="Basic and acidic residues" evidence="10">
    <location>
        <begin position="108"/>
        <end position="117"/>
    </location>
</feature>
<comment type="similarity">
    <text evidence="2">Belongs to the YajC family.</text>
</comment>
<evidence type="ECO:0000256" key="8">
    <source>
        <dbReference type="ARBA" id="ARBA00023010"/>
    </source>
</evidence>
<evidence type="ECO:0000313" key="12">
    <source>
        <dbReference type="Proteomes" id="UP000831495"/>
    </source>
</evidence>
<dbReference type="PANTHER" id="PTHR33909">
    <property type="entry name" value="SEC TRANSLOCON ACCESSORY COMPLEX SUBUNIT YAJC"/>
    <property type="match status" value="1"/>
</dbReference>
<evidence type="ECO:0000256" key="3">
    <source>
        <dbReference type="ARBA" id="ARBA00022448"/>
    </source>
</evidence>
<dbReference type="NCBIfam" id="TIGR00739">
    <property type="entry name" value="yajC"/>
    <property type="match status" value="1"/>
</dbReference>
<keyword evidence="4" id="KW-1003">Cell membrane</keyword>
<dbReference type="Proteomes" id="UP000831495">
    <property type="component" value="Chromosome"/>
</dbReference>
<keyword evidence="7" id="KW-1133">Transmembrane helix</keyword>
<evidence type="ECO:0000256" key="7">
    <source>
        <dbReference type="ARBA" id="ARBA00022989"/>
    </source>
</evidence>
<evidence type="ECO:0000256" key="10">
    <source>
        <dbReference type="SAM" id="MobiDB-lite"/>
    </source>
</evidence>
<comment type="subcellular location">
    <subcellularLocation>
        <location evidence="1">Cell membrane</location>
        <topology evidence="1">Single-pass membrane protein</topology>
    </subcellularLocation>
</comment>
<evidence type="ECO:0000256" key="1">
    <source>
        <dbReference type="ARBA" id="ARBA00004162"/>
    </source>
</evidence>
<dbReference type="Pfam" id="PF02699">
    <property type="entry name" value="YajC"/>
    <property type="match status" value="1"/>
</dbReference>
<feature type="region of interest" description="Disordered" evidence="10">
    <location>
        <begin position="84"/>
        <end position="126"/>
    </location>
</feature>
<dbReference type="PRINTS" id="PR01853">
    <property type="entry name" value="YAJCTRNLCASE"/>
</dbReference>
<evidence type="ECO:0000256" key="9">
    <source>
        <dbReference type="ARBA" id="ARBA00023136"/>
    </source>
</evidence>
<evidence type="ECO:0000256" key="4">
    <source>
        <dbReference type="ARBA" id="ARBA00022475"/>
    </source>
</evidence>
<keyword evidence="12" id="KW-1185">Reference proteome</keyword>
<evidence type="ECO:0000313" key="11">
    <source>
        <dbReference type="EMBL" id="UQS82862.1"/>
    </source>
</evidence>
<organism evidence="11 12">
    <name type="scientific">Bombilactobacillus folatiphilus</name>
    <dbReference type="NCBI Taxonomy" id="2923362"/>
    <lineage>
        <taxon>Bacteria</taxon>
        <taxon>Bacillati</taxon>
        <taxon>Bacillota</taxon>
        <taxon>Bacilli</taxon>
        <taxon>Lactobacillales</taxon>
        <taxon>Lactobacillaceae</taxon>
        <taxon>Bombilactobacillus</taxon>
    </lineage>
</organism>
<name>A0ABY4PB02_9LACO</name>
<evidence type="ECO:0000256" key="6">
    <source>
        <dbReference type="ARBA" id="ARBA00022927"/>
    </source>
</evidence>
<gene>
    <name evidence="11" type="primary">yajC</name>
    <name evidence="11" type="ORF">MOO45_01845</name>
</gene>
<keyword evidence="9" id="KW-0472">Membrane</keyword>
<protein>
    <submittedName>
        <fullName evidence="11">Preprotein translocase subunit YajC</fullName>
    </submittedName>
</protein>
<keyword evidence="8" id="KW-0811">Translocation</keyword>
<keyword evidence="3" id="KW-0813">Transport</keyword>
<dbReference type="EMBL" id="CP093366">
    <property type="protein sequence ID" value="UQS82862.1"/>
    <property type="molecule type" value="Genomic_DNA"/>
</dbReference>
<keyword evidence="5" id="KW-0812">Transmembrane</keyword>
<dbReference type="PANTHER" id="PTHR33909:SF1">
    <property type="entry name" value="SEC TRANSLOCON ACCESSORY COMPLEX SUBUNIT YAJC"/>
    <property type="match status" value="1"/>
</dbReference>
<dbReference type="SMART" id="SM01323">
    <property type="entry name" value="YajC"/>
    <property type="match status" value="1"/>
</dbReference>